<evidence type="ECO:0000313" key="3">
    <source>
        <dbReference type="Proteomes" id="UP001085076"/>
    </source>
</evidence>
<keyword evidence="3" id="KW-1185">Reference proteome</keyword>
<evidence type="ECO:0000313" key="2">
    <source>
        <dbReference type="EMBL" id="KAJ0984705.1"/>
    </source>
</evidence>
<reference evidence="2" key="1">
    <citation type="submission" date="2021-03" db="EMBL/GenBank/DDBJ databases">
        <authorList>
            <person name="Li Z."/>
            <person name="Yang C."/>
        </authorList>
    </citation>
    <scope>NUCLEOTIDE SEQUENCE</scope>
    <source>
        <strain evidence="2">Dzin_1.0</strain>
        <tissue evidence="2">Leaf</tissue>
    </source>
</reference>
<evidence type="ECO:0000256" key="1">
    <source>
        <dbReference type="SAM" id="MobiDB-lite"/>
    </source>
</evidence>
<protein>
    <submittedName>
        <fullName evidence="2">Uncharacterized protein</fullName>
    </submittedName>
</protein>
<dbReference type="EMBL" id="JAGGNH010000001">
    <property type="protein sequence ID" value="KAJ0984705.1"/>
    <property type="molecule type" value="Genomic_DNA"/>
</dbReference>
<name>A0A9D5HPR0_9LILI</name>
<reference evidence="2" key="2">
    <citation type="journal article" date="2022" name="Hortic Res">
        <title>The genome of Dioscorea zingiberensis sheds light on the biosynthesis, origin and evolution of the medicinally important diosgenin saponins.</title>
        <authorList>
            <person name="Li Y."/>
            <person name="Tan C."/>
            <person name="Li Z."/>
            <person name="Guo J."/>
            <person name="Li S."/>
            <person name="Chen X."/>
            <person name="Wang C."/>
            <person name="Dai X."/>
            <person name="Yang H."/>
            <person name="Song W."/>
            <person name="Hou L."/>
            <person name="Xu J."/>
            <person name="Tong Z."/>
            <person name="Xu A."/>
            <person name="Yuan X."/>
            <person name="Wang W."/>
            <person name="Yang Q."/>
            <person name="Chen L."/>
            <person name="Sun Z."/>
            <person name="Wang K."/>
            <person name="Pan B."/>
            <person name="Chen J."/>
            <person name="Bao Y."/>
            <person name="Liu F."/>
            <person name="Qi X."/>
            <person name="Gang D.R."/>
            <person name="Wen J."/>
            <person name="Li J."/>
        </authorList>
    </citation>
    <scope>NUCLEOTIDE SEQUENCE</scope>
    <source>
        <strain evidence="2">Dzin_1.0</strain>
    </source>
</reference>
<feature type="region of interest" description="Disordered" evidence="1">
    <location>
        <begin position="1"/>
        <end position="31"/>
    </location>
</feature>
<proteinExistence type="predicted"/>
<accession>A0A9D5HPR0</accession>
<organism evidence="2 3">
    <name type="scientific">Dioscorea zingiberensis</name>
    <dbReference type="NCBI Taxonomy" id="325984"/>
    <lineage>
        <taxon>Eukaryota</taxon>
        <taxon>Viridiplantae</taxon>
        <taxon>Streptophyta</taxon>
        <taxon>Embryophyta</taxon>
        <taxon>Tracheophyta</taxon>
        <taxon>Spermatophyta</taxon>
        <taxon>Magnoliopsida</taxon>
        <taxon>Liliopsida</taxon>
        <taxon>Dioscoreales</taxon>
        <taxon>Dioscoreaceae</taxon>
        <taxon>Dioscorea</taxon>
    </lineage>
</organism>
<sequence>MLHPIKQRAQGLRSRPDLPNIARPELAPAQRERTWISSWRRRQSPADKRHQGLRSSLYAISAFSPGSARSGLNRIRFLLESLSRFRPQEARPAAHQPPILLASLFRNFLKLK</sequence>
<comment type="caution">
    <text evidence="2">The sequence shown here is derived from an EMBL/GenBank/DDBJ whole genome shotgun (WGS) entry which is preliminary data.</text>
</comment>
<dbReference type="AlphaFoldDB" id="A0A9D5HPR0"/>
<gene>
    <name evidence="2" type="ORF">J5N97_003061</name>
</gene>
<dbReference type="Proteomes" id="UP001085076">
    <property type="component" value="Miscellaneous, Linkage group lg01"/>
</dbReference>